<evidence type="ECO:0000313" key="6">
    <source>
        <dbReference type="EMBL" id="KEQ62097.1"/>
    </source>
</evidence>
<dbReference type="PRINTS" id="PR00385">
    <property type="entry name" value="P450"/>
</dbReference>
<dbReference type="GeneID" id="63918146"/>
<dbReference type="InterPro" id="IPR036396">
    <property type="entry name" value="Cyt_P450_sf"/>
</dbReference>
<protein>
    <submittedName>
        <fullName evidence="6">Cytochrome P450</fullName>
    </submittedName>
</protein>
<sequence>MFFIYLLPVILIVYYLYTRLTSPLSKLPGPFYTNLTPLYLIYQEFSGNRRTYIDSLHTQYGPVIRISPSECSFSSYEAMKQIYTSGGSGFDRTEFYELFKQFGTKTLFSMPPRGEHSQRKRILADRYANSNILRTETVEALKARAKRFLENCLGEDGGDADVYVHLHCFALDGASQHLFAPYGTNSLSDPEDFKIMQEMSYADSLRAPYLEYYAPRLAEFFDNLNSKRSRSVPLANDFVLEAVQKPDPASYSLLSKLQSKAEDLEELSAAAECMDHLAAGIDTTGDGLCFLMHELSLPQNAHIQQKLRDEIINNPDKSFDQLPYLDAVVKEGLRVFPPIPMSFPRYTPDSGTTLDGYYIPGHTIVSCQPFTLHKDPSVFPSPETFDPQRWLEEKGELERNRMFFAFSQGARGCIGKHLALAEMKILLREVYGGYKTLLGKEDADMRFDDQVISSRPKGQKCRLQFQKVG</sequence>
<keyword evidence="2 4" id="KW-0479">Metal-binding</keyword>
<name>A0A074VWJ7_AURM1</name>
<dbReference type="InterPro" id="IPR001128">
    <property type="entry name" value="Cyt_P450"/>
</dbReference>
<dbReference type="PANTHER" id="PTHR24305:SF164">
    <property type="entry name" value="P450, PUTATIVE (EUROFUNG)-RELATED"/>
    <property type="match status" value="1"/>
</dbReference>
<keyword evidence="5" id="KW-0503">Monooxygenase</keyword>
<dbReference type="CDD" id="cd11059">
    <property type="entry name" value="CYP_fungal"/>
    <property type="match status" value="1"/>
</dbReference>
<dbReference type="GO" id="GO:0016705">
    <property type="term" value="F:oxidoreductase activity, acting on paired donors, with incorporation or reduction of molecular oxygen"/>
    <property type="evidence" value="ECO:0007669"/>
    <property type="project" value="InterPro"/>
</dbReference>
<dbReference type="HOGENOM" id="CLU_001570_14_2_1"/>
<keyword evidence="3 4" id="KW-0408">Iron</keyword>
<proteinExistence type="inferred from homology"/>
<feature type="binding site" description="axial binding residue" evidence="4">
    <location>
        <position position="413"/>
    </location>
    <ligand>
        <name>heme</name>
        <dbReference type="ChEBI" id="CHEBI:30413"/>
    </ligand>
    <ligandPart>
        <name>Fe</name>
        <dbReference type="ChEBI" id="CHEBI:18248"/>
    </ligandPart>
</feature>
<comment type="cofactor">
    <cofactor evidence="1 4">
        <name>heme</name>
        <dbReference type="ChEBI" id="CHEBI:30413"/>
    </cofactor>
</comment>
<dbReference type="PRINTS" id="PR00463">
    <property type="entry name" value="EP450I"/>
</dbReference>
<evidence type="ECO:0000313" key="7">
    <source>
        <dbReference type="Proteomes" id="UP000030672"/>
    </source>
</evidence>
<dbReference type="GO" id="GO:0004497">
    <property type="term" value="F:monooxygenase activity"/>
    <property type="evidence" value="ECO:0007669"/>
    <property type="project" value="UniProtKB-KW"/>
</dbReference>
<organism evidence="6 7">
    <name type="scientific">Aureobasidium melanogenum (strain CBS 110374)</name>
    <name type="common">Aureobasidium pullulans var. melanogenum</name>
    <dbReference type="NCBI Taxonomy" id="1043003"/>
    <lineage>
        <taxon>Eukaryota</taxon>
        <taxon>Fungi</taxon>
        <taxon>Dikarya</taxon>
        <taxon>Ascomycota</taxon>
        <taxon>Pezizomycotina</taxon>
        <taxon>Dothideomycetes</taxon>
        <taxon>Dothideomycetidae</taxon>
        <taxon>Dothideales</taxon>
        <taxon>Saccotheciaceae</taxon>
        <taxon>Aureobasidium</taxon>
    </lineage>
</organism>
<dbReference type="Pfam" id="PF00067">
    <property type="entry name" value="p450"/>
    <property type="match status" value="1"/>
</dbReference>
<dbReference type="STRING" id="1043003.A0A074VWJ7"/>
<dbReference type="RefSeq" id="XP_040879120.1">
    <property type="nucleotide sequence ID" value="XM_041024773.1"/>
</dbReference>
<dbReference type="GO" id="GO:0020037">
    <property type="term" value="F:heme binding"/>
    <property type="evidence" value="ECO:0007669"/>
    <property type="project" value="InterPro"/>
</dbReference>
<comment type="similarity">
    <text evidence="5">Belongs to the cytochrome P450 family.</text>
</comment>
<evidence type="ECO:0000256" key="2">
    <source>
        <dbReference type="ARBA" id="ARBA00022723"/>
    </source>
</evidence>
<dbReference type="EMBL" id="KL584835">
    <property type="protein sequence ID" value="KEQ62097.1"/>
    <property type="molecule type" value="Genomic_DNA"/>
</dbReference>
<keyword evidence="5" id="KW-0560">Oxidoreductase</keyword>
<dbReference type="PANTHER" id="PTHR24305">
    <property type="entry name" value="CYTOCHROME P450"/>
    <property type="match status" value="1"/>
</dbReference>
<dbReference type="InterPro" id="IPR002401">
    <property type="entry name" value="Cyt_P450_E_grp-I"/>
</dbReference>
<dbReference type="InterPro" id="IPR050121">
    <property type="entry name" value="Cytochrome_P450_monoxygenase"/>
</dbReference>
<evidence type="ECO:0000256" key="4">
    <source>
        <dbReference type="PIRSR" id="PIRSR602401-1"/>
    </source>
</evidence>
<reference evidence="6 7" key="1">
    <citation type="journal article" date="2014" name="BMC Genomics">
        <title>Genome sequencing of four Aureobasidium pullulans varieties: biotechnological potential, stress tolerance, and description of new species.</title>
        <authorList>
            <person name="Gostin Ar C."/>
            <person name="Ohm R.A."/>
            <person name="Kogej T."/>
            <person name="Sonjak S."/>
            <person name="Turk M."/>
            <person name="Zajc J."/>
            <person name="Zalar P."/>
            <person name="Grube M."/>
            <person name="Sun H."/>
            <person name="Han J."/>
            <person name="Sharma A."/>
            <person name="Chiniquy J."/>
            <person name="Ngan C.Y."/>
            <person name="Lipzen A."/>
            <person name="Barry K."/>
            <person name="Grigoriev I.V."/>
            <person name="Gunde-Cimerman N."/>
        </authorList>
    </citation>
    <scope>NUCLEOTIDE SEQUENCE [LARGE SCALE GENOMIC DNA]</scope>
    <source>
        <strain evidence="6 7">CBS 110374</strain>
    </source>
</reference>
<dbReference type="SUPFAM" id="SSF48264">
    <property type="entry name" value="Cytochrome P450"/>
    <property type="match status" value="1"/>
</dbReference>
<dbReference type="Proteomes" id="UP000030672">
    <property type="component" value="Unassembled WGS sequence"/>
</dbReference>
<gene>
    <name evidence="6" type="ORF">M437DRAFT_66541</name>
</gene>
<evidence type="ECO:0000256" key="5">
    <source>
        <dbReference type="RuleBase" id="RU000461"/>
    </source>
</evidence>
<accession>A0A074VWJ7</accession>
<keyword evidence="4 5" id="KW-0349">Heme</keyword>
<dbReference type="GO" id="GO:0005506">
    <property type="term" value="F:iron ion binding"/>
    <property type="evidence" value="ECO:0007669"/>
    <property type="project" value="InterPro"/>
</dbReference>
<evidence type="ECO:0000256" key="3">
    <source>
        <dbReference type="ARBA" id="ARBA00023004"/>
    </source>
</evidence>
<dbReference type="PROSITE" id="PS00086">
    <property type="entry name" value="CYTOCHROME_P450"/>
    <property type="match status" value="1"/>
</dbReference>
<dbReference type="Gene3D" id="1.10.630.10">
    <property type="entry name" value="Cytochrome P450"/>
    <property type="match status" value="1"/>
</dbReference>
<dbReference type="AlphaFoldDB" id="A0A074VWJ7"/>
<keyword evidence="7" id="KW-1185">Reference proteome</keyword>
<dbReference type="InterPro" id="IPR017972">
    <property type="entry name" value="Cyt_P450_CS"/>
</dbReference>
<evidence type="ECO:0000256" key="1">
    <source>
        <dbReference type="ARBA" id="ARBA00001971"/>
    </source>
</evidence>